<keyword evidence="4" id="KW-0378">Hydrolase</keyword>
<keyword evidence="2 5" id="KW-0808">Transferase</keyword>
<dbReference type="Gene3D" id="3.40.50.150">
    <property type="entry name" value="Vaccinia Virus protein VP39"/>
    <property type="match status" value="2"/>
</dbReference>
<comment type="pathway">
    <text evidence="4">Amino-acid biosynthesis; ergothioneine biosynthesis.</text>
</comment>
<dbReference type="InterPro" id="IPR032888">
    <property type="entry name" value="EgtD_Actinobacteria"/>
</dbReference>
<dbReference type="SUPFAM" id="SSF56235">
    <property type="entry name" value="N-terminal nucleophile aminohydrolases (Ntn hydrolases)"/>
    <property type="match status" value="1"/>
</dbReference>
<feature type="domain" description="Glutamine amidotransferase type-2" evidence="6">
    <location>
        <begin position="2"/>
        <end position="247"/>
    </location>
</feature>
<evidence type="ECO:0000256" key="1">
    <source>
        <dbReference type="ARBA" id="ARBA00022603"/>
    </source>
</evidence>
<dbReference type="NCBIfam" id="TIGR03442">
    <property type="entry name" value="ergothioneine biosynthesis protein EgtC"/>
    <property type="match status" value="1"/>
</dbReference>
<dbReference type="GO" id="GO:0008276">
    <property type="term" value="F:protein methyltransferase activity"/>
    <property type="evidence" value="ECO:0007669"/>
    <property type="project" value="InterPro"/>
</dbReference>
<dbReference type="InterPro" id="IPR051128">
    <property type="entry name" value="EgtD_Methyltrsf_superfamily"/>
</dbReference>
<dbReference type="InterPro" id="IPR017808">
    <property type="entry name" value="EgtC"/>
</dbReference>
<dbReference type="Pfam" id="PF10017">
    <property type="entry name" value="Methyltransf_33"/>
    <property type="match status" value="1"/>
</dbReference>
<evidence type="ECO:0000256" key="2">
    <source>
        <dbReference type="ARBA" id="ARBA00022679"/>
    </source>
</evidence>
<name>A0A401YY08_9ACTN</name>
<feature type="binding site" evidence="5">
    <location>
        <begin position="557"/>
        <end position="559"/>
    </location>
    <ligand>
        <name>L-histidine</name>
        <dbReference type="ChEBI" id="CHEBI:57595"/>
    </ligand>
</feature>
<dbReference type="PANTHER" id="PTHR43397:SF1">
    <property type="entry name" value="ERGOTHIONEINE BIOSYNTHESIS PROTEIN 1"/>
    <property type="match status" value="1"/>
</dbReference>
<dbReference type="OrthoDB" id="5289726at2"/>
<dbReference type="InterPro" id="IPR017932">
    <property type="entry name" value="GATase_2_dom"/>
</dbReference>
<comment type="catalytic activity">
    <reaction evidence="4">
        <text>gamma-L-glutamyl-hercynylcysteine S-oxide + H2O = S-(hercyn-2-yl)-L-cysteine S-oxide + L-glutamate</text>
        <dbReference type="Rhea" id="RHEA:42684"/>
        <dbReference type="ChEBI" id="CHEBI:15377"/>
        <dbReference type="ChEBI" id="CHEBI:29985"/>
        <dbReference type="ChEBI" id="CHEBI:82703"/>
        <dbReference type="ChEBI" id="CHEBI:82706"/>
        <dbReference type="EC" id="3.5.1.118"/>
    </reaction>
</comment>
<accession>A0A401YY08</accession>
<comment type="catalytic activity">
    <reaction evidence="5">
        <text>L-histidine + 3 S-adenosyl-L-methionine = hercynine + 3 S-adenosyl-L-homocysteine + 3 H(+)</text>
        <dbReference type="Rhea" id="RHEA:38471"/>
        <dbReference type="ChEBI" id="CHEBI:15378"/>
        <dbReference type="ChEBI" id="CHEBI:15781"/>
        <dbReference type="ChEBI" id="CHEBI:57595"/>
        <dbReference type="ChEBI" id="CHEBI:57856"/>
        <dbReference type="ChEBI" id="CHEBI:59789"/>
        <dbReference type="EC" id="2.1.1.44"/>
    </reaction>
</comment>
<dbReference type="HAMAP" id="MF_02036">
    <property type="entry name" value="EgtC"/>
    <property type="match status" value="1"/>
</dbReference>
<keyword evidence="8" id="KW-1185">Reference proteome</keyword>
<dbReference type="InterPro" id="IPR032889">
    <property type="entry name" value="EgtC_Actinobacteria"/>
</dbReference>
<keyword evidence="1 5" id="KW-0489">Methyltransferase</keyword>
<organism evidence="7 8">
    <name type="scientific">Embleya hyalina</name>
    <dbReference type="NCBI Taxonomy" id="516124"/>
    <lineage>
        <taxon>Bacteria</taxon>
        <taxon>Bacillati</taxon>
        <taxon>Actinomycetota</taxon>
        <taxon>Actinomycetes</taxon>
        <taxon>Kitasatosporales</taxon>
        <taxon>Streptomycetaceae</taxon>
        <taxon>Embleya</taxon>
    </lineage>
</organism>
<evidence type="ECO:0000259" key="6">
    <source>
        <dbReference type="PROSITE" id="PS51278"/>
    </source>
</evidence>
<feature type="binding site" evidence="5">
    <location>
        <position position="441"/>
    </location>
    <ligand>
        <name>L-histidine</name>
        <dbReference type="ChEBI" id="CHEBI:57595"/>
    </ligand>
</feature>
<dbReference type="GO" id="GO:0052699">
    <property type="term" value="P:ergothioneine biosynthetic process"/>
    <property type="evidence" value="ECO:0007669"/>
    <property type="project" value="UniProtKB-UniRule"/>
</dbReference>
<reference evidence="7 8" key="1">
    <citation type="submission" date="2018-12" db="EMBL/GenBank/DDBJ databases">
        <title>Draft genome sequence of Embleya hyalina NBRC 13850T.</title>
        <authorList>
            <person name="Komaki H."/>
            <person name="Hosoyama A."/>
            <person name="Kimura A."/>
            <person name="Ichikawa N."/>
            <person name="Tamura T."/>
        </authorList>
    </citation>
    <scope>NUCLEOTIDE SEQUENCE [LARGE SCALE GENOMIC DNA]</scope>
    <source>
        <strain evidence="7 8">NBRC 13850</strain>
    </source>
</reference>
<comment type="subunit">
    <text evidence="5">Monomer.</text>
</comment>
<dbReference type="InterPro" id="IPR019257">
    <property type="entry name" value="MeTrfase_dom"/>
</dbReference>
<dbReference type="Pfam" id="PF13230">
    <property type="entry name" value="GATase_4"/>
    <property type="match status" value="1"/>
</dbReference>
<dbReference type="HAMAP" id="MF_02037">
    <property type="entry name" value="EgtD"/>
    <property type="match status" value="1"/>
</dbReference>
<dbReference type="SUPFAM" id="SSF53335">
    <property type="entry name" value="S-adenosyl-L-methionine-dependent methyltransferases"/>
    <property type="match status" value="1"/>
</dbReference>
<comment type="caution">
    <text evidence="7">The sequence shown here is derived from an EMBL/GenBank/DDBJ whole genome shotgun (WGS) entry which is preliminary data.</text>
</comment>
<dbReference type="GO" id="GO:0032259">
    <property type="term" value="P:methylation"/>
    <property type="evidence" value="ECO:0007669"/>
    <property type="project" value="UniProtKB-KW"/>
</dbReference>
<dbReference type="InterPro" id="IPR035094">
    <property type="entry name" value="EgtD"/>
</dbReference>
<sequence>MCRHLAYLGPKIPLASVLVEPTRGLYEQSWAPRRQRYGTVNVDGFGFGWYPDADPETDPADVEPARYRRALPIWADPNLPDLARTVRSGAFLAAVRSATAGTSQEEAAAAPYRDGAWLFSHNGAVPDWTRLPTGPALDRAALLEMEARCDSALIWALLARRLRQREPVGGALVDVVRRIAEARPTARLNLLLTDGRTVFATRYGDTLWYRTGPGRVLVASEPDEHPDPTWGGWREVPDHSLLIATRDGVRIAPIRPVRPVAARPSSAPQERRPMNSRFTLDHRLPADYFDTTLRADVRLGLTAPSKSLPPKWFYDARGSELFEEITRLPEYYPTRAEQEILTRRAPEIAAATRAHSLIELGSGSSRKTRLLLDALTAAGTLERYVPLDVSDSALVQAGEALCRDYPSLRVAATVTDFEQELALADEPGPRLLSFLGSTLGNLDPAQRTDFYRILRRALSADDTLLLGVDLVKDPAVLVAAYDDARGVTAEFNKNVLQVLNRELDADFDPDAYDHVALWNADEERIEMHLRSRIDQTVKIPPLDLSVDFTRGEHLRTEISTKFRREPLEAELAEAGFTIRHWWTDPQNRFALLLAVPTR</sequence>
<dbReference type="PROSITE" id="PS51278">
    <property type="entry name" value="GATASE_TYPE_2"/>
    <property type="match status" value="1"/>
</dbReference>
<feature type="binding site" evidence="5">
    <location>
        <position position="388"/>
    </location>
    <ligand>
        <name>S-adenosyl-L-methionine</name>
        <dbReference type="ChEBI" id="CHEBI:59789"/>
    </ligand>
</feature>
<feature type="binding site" evidence="5">
    <location>
        <position position="367"/>
    </location>
    <ligand>
        <name>S-adenosyl-L-methionine</name>
        <dbReference type="ChEBI" id="CHEBI:59789"/>
    </ligand>
</feature>
<keyword evidence="3 4" id="KW-0315">Glutamine amidotransferase</keyword>
<protein>
    <recommendedName>
        <fullName evidence="4 5">Multifunctional fusion protein</fullName>
    </recommendedName>
    <domain>
        <recommendedName>
            <fullName evidence="4">Gamma-glutamyl-hercynylcysteine sulfoxide hydrolase</fullName>
            <ecNumber evidence="4">3.5.1.118</ecNumber>
        </recommendedName>
        <alternativeName>
            <fullName evidence="4">Gamma-glutamyl hercynylcysteine S-oxide hydrolase</fullName>
        </alternativeName>
    </domain>
    <domain>
        <recommendedName>
            <fullName evidence="5">Histidine N-alpha-methyltransferase</fullName>
            <ecNumber evidence="5">2.1.1.44</ecNumber>
        </recommendedName>
        <alternativeName>
            <fullName evidence="5">Histidine trimethyltransferase</fullName>
        </alternativeName>
    </domain>
</protein>
<dbReference type="UniPathway" id="UPA01014"/>
<evidence type="ECO:0000313" key="8">
    <source>
        <dbReference type="Proteomes" id="UP000286931"/>
    </source>
</evidence>
<dbReference type="AlphaFoldDB" id="A0A401YY08"/>
<comment type="similarity">
    <text evidence="5">Belongs to the methyltransferase superfamily. EgtD family.</text>
</comment>
<feature type="binding site" evidence="5">
    <location>
        <begin position="416"/>
        <end position="417"/>
    </location>
    <ligand>
        <name>S-adenosyl-L-methionine</name>
        <dbReference type="ChEBI" id="CHEBI:59789"/>
    </ligand>
</feature>
<evidence type="ECO:0000313" key="7">
    <source>
        <dbReference type="EMBL" id="GCD99524.1"/>
    </source>
</evidence>
<dbReference type="InterPro" id="IPR029055">
    <property type="entry name" value="Ntn_hydrolases_N"/>
</dbReference>
<feature type="binding site" evidence="5">
    <location>
        <position position="361"/>
    </location>
    <ligand>
        <name>S-adenosyl-L-methionine</name>
        <dbReference type="ChEBI" id="CHEBI:59789"/>
    </ligand>
</feature>
<dbReference type="EC" id="2.1.1.44" evidence="5"/>
<gene>
    <name evidence="7" type="primary">egtD_2</name>
    <name evidence="4" type="synonym">egtC</name>
    <name evidence="5" type="synonym">egtD</name>
    <name evidence="7" type="ORF">EHYA_07246</name>
</gene>
<evidence type="ECO:0000256" key="3">
    <source>
        <dbReference type="ARBA" id="ARBA00022962"/>
    </source>
</evidence>
<dbReference type="GO" id="GO:0052706">
    <property type="term" value="F:L-histidine N(alpha)-methyltransferase activity"/>
    <property type="evidence" value="ECO:0007669"/>
    <property type="project" value="UniProtKB-UniRule"/>
</dbReference>
<evidence type="ECO:0000256" key="5">
    <source>
        <dbReference type="HAMAP-Rule" id="MF_02037"/>
    </source>
</evidence>
<comment type="function">
    <text evidence="5">Catalyzes the SAM-dependent triple methylation of the alpha-amino group of histidine to form hercynine, a step in the biosynthesis pathway of ergothioneine.</text>
</comment>
<dbReference type="EC" id="3.5.1.118" evidence="4"/>
<dbReference type="EMBL" id="BIFH01000033">
    <property type="protein sequence ID" value="GCD99524.1"/>
    <property type="molecule type" value="Genomic_DNA"/>
</dbReference>
<dbReference type="InterPro" id="IPR029063">
    <property type="entry name" value="SAM-dependent_MTases_sf"/>
</dbReference>
<dbReference type="Gene3D" id="3.60.20.10">
    <property type="entry name" value="Glutamine Phosphoribosylpyrophosphate, subunit 1, domain 1"/>
    <property type="match status" value="1"/>
</dbReference>
<comment type="function">
    <text evidence="4">Catalyzes the hydrolysis of the gamma-glutamyl amide bond of hercynyl-gamma-L-glutamyl-L-cysteine sulfoxide to produce hercynylcysteine sulfoxide, a step in the biosynthesis pathway of ergothioneine.</text>
</comment>
<dbReference type="GO" id="GO:0016811">
    <property type="term" value="F:hydrolase activity, acting on carbon-nitrogen (but not peptide) bonds, in linear amides"/>
    <property type="evidence" value="ECO:0007669"/>
    <property type="project" value="UniProtKB-UniRule"/>
</dbReference>
<dbReference type="InterPro" id="IPR026869">
    <property type="entry name" value="EgtC-like"/>
</dbReference>
<proteinExistence type="inferred from homology"/>
<keyword evidence="5" id="KW-0949">S-adenosyl-L-methionine</keyword>
<feature type="binding site" evidence="5">
    <location>
        <position position="331"/>
    </location>
    <ligand>
        <name>L-histidine</name>
        <dbReference type="ChEBI" id="CHEBI:57595"/>
    </ligand>
</feature>
<dbReference type="CDD" id="cd01908">
    <property type="entry name" value="YafJ"/>
    <property type="match status" value="1"/>
</dbReference>
<dbReference type="NCBIfam" id="TIGR03438">
    <property type="entry name" value="egtD_ergothio"/>
    <property type="match status" value="1"/>
</dbReference>
<dbReference type="Proteomes" id="UP000286931">
    <property type="component" value="Unassembled WGS sequence"/>
</dbReference>
<evidence type="ECO:0000256" key="4">
    <source>
        <dbReference type="HAMAP-Rule" id="MF_02036"/>
    </source>
</evidence>
<feature type="binding site" evidence="5">
    <location>
        <position position="481"/>
    </location>
    <ligand>
        <name>L-histidine</name>
        <dbReference type="ChEBI" id="CHEBI:57595"/>
    </ligand>
</feature>
<dbReference type="PANTHER" id="PTHR43397">
    <property type="entry name" value="ERGOTHIONEINE BIOSYNTHESIS PROTEIN 1"/>
    <property type="match status" value="1"/>
</dbReference>